<dbReference type="EMBL" id="CP001841">
    <property type="protein sequence ID" value="AEF80619.1"/>
    <property type="molecule type" value="Genomic_DNA"/>
</dbReference>
<gene>
    <name evidence="1" type="ordered locus">TREAZ_3640</name>
</gene>
<accession>F5YGA0</accession>
<reference evidence="1 2" key="2">
    <citation type="journal article" date="2011" name="ISME J.">
        <title>RNA-seq reveals cooperative metabolic interactions between two termite-gut spirochete species in co-culture.</title>
        <authorList>
            <person name="Rosenthal A.Z."/>
            <person name="Matson E.G."/>
            <person name="Eldar A."/>
            <person name="Leadbetter J.R."/>
        </authorList>
    </citation>
    <scope>NUCLEOTIDE SEQUENCE [LARGE SCALE GENOMIC DNA]</scope>
    <source>
        <strain evidence="2">ATCC BAA-888 / DSM 13862 / ZAS-9</strain>
    </source>
</reference>
<name>F5YGA0_LEAAZ</name>
<proteinExistence type="predicted"/>
<keyword evidence="2" id="KW-1185">Reference proteome</keyword>
<dbReference type="InParanoid" id="F5YGA0"/>
<protein>
    <submittedName>
        <fullName evidence="1">Uncharacterized protein</fullName>
    </submittedName>
</protein>
<sequence length="47" mass="5311">MIIDLIGNMRKYIPLVPGLKKVVEILESVTLKEIIPRAYTTSDPSVR</sequence>
<dbReference type="Proteomes" id="UP000009222">
    <property type="component" value="Chromosome"/>
</dbReference>
<dbReference type="AlphaFoldDB" id="F5YGA0"/>
<reference evidence="2" key="1">
    <citation type="submission" date="2009-12" db="EMBL/GenBank/DDBJ databases">
        <title>Complete sequence of Treponema azotonutricium strain ZAS-9.</title>
        <authorList>
            <person name="Tetu S.G."/>
            <person name="Matson E."/>
            <person name="Ren Q."/>
            <person name="Seshadri R."/>
            <person name="Elbourne L."/>
            <person name="Hassan K.A."/>
            <person name="Durkin A."/>
            <person name="Radune D."/>
            <person name="Mohamoud Y."/>
            <person name="Shay R."/>
            <person name="Jin S."/>
            <person name="Zhang X."/>
            <person name="Lucey K."/>
            <person name="Ballor N.R."/>
            <person name="Ottesen E."/>
            <person name="Rosenthal R."/>
            <person name="Allen A."/>
            <person name="Leadbetter J.R."/>
            <person name="Paulsen I.T."/>
        </authorList>
    </citation>
    <scope>NUCLEOTIDE SEQUENCE [LARGE SCALE GENOMIC DNA]</scope>
    <source>
        <strain evidence="2">ATCC BAA-888 / DSM 13862 / ZAS-9</strain>
    </source>
</reference>
<organism evidence="1 2">
    <name type="scientific">Leadbettera azotonutricia (strain ATCC BAA-888 / DSM 13862 / ZAS-9)</name>
    <name type="common">Treponema azotonutricium</name>
    <dbReference type="NCBI Taxonomy" id="545695"/>
    <lineage>
        <taxon>Bacteria</taxon>
        <taxon>Pseudomonadati</taxon>
        <taxon>Spirochaetota</taxon>
        <taxon>Spirochaetia</taxon>
        <taxon>Spirochaetales</taxon>
        <taxon>Breznakiellaceae</taxon>
        <taxon>Leadbettera</taxon>
    </lineage>
</organism>
<dbReference type="KEGG" id="taz:TREAZ_3640"/>
<dbReference type="HOGENOM" id="CLU_3174415_0_0_12"/>
<evidence type="ECO:0000313" key="2">
    <source>
        <dbReference type="Proteomes" id="UP000009222"/>
    </source>
</evidence>
<evidence type="ECO:0000313" key="1">
    <source>
        <dbReference type="EMBL" id="AEF80619.1"/>
    </source>
</evidence>